<keyword evidence="5" id="KW-1185">Reference proteome</keyword>
<organism evidence="4 5">
    <name type="scientific">Streptomyces humidus</name>
    <dbReference type="NCBI Taxonomy" id="52259"/>
    <lineage>
        <taxon>Bacteria</taxon>
        <taxon>Bacillati</taxon>
        <taxon>Actinomycetota</taxon>
        <taxon>Actinomycetes</taxon>
        <taxon>Kitasatosporales</taxon>
        <taxon>Streptomycetaceae</taxon>
        <taxon>Streptomyces</taxon>
    </lineage>
</organism>
<dbReference type="InterPro" id="IPR011990">
    <property type="entry name" value="TPR-like_helical_dom_sf"/>
</dbReference>
<dbReference type="PANTHER" id="PTHR46082:SF6">
    <property type="entry name" value="AAA+ ATPASE DOMAIN-CONTAINING PROTEIN-RELATED"/>
    <property type="match status" value="1"/>
</dbReference>
<dbReference type="NCBIfam" id="NF040586">
    <property type="entry name" value="FxSxx_TPR"/>
    <property type="match status" value="1"/>
</dbReference>
<dbReference type="InterPro" id="IPR053137">
    <property type="entry name" value="NLR-like"/>
</dbReference>
<dbReference type="InterPro" id="IPR027417">
    <property type="entry name" value="P-loop_NTPase"/>
</dbReference>
<feature type="domain" description="CobQ/CobB/MinD/ParA nucleotide binding" evidence="2">
    <location>
        <begin position="11"/>
        <end position="216"/>
    </location>
</feature>
<reference evidence="4" key="1">
    <citation type="journal article" date="2014" name="Int. J. Syst. Evol. Microbiol.">
        <title>Complete genome sequence of Corynebacterium casei LMG S-19264T (=DSM 44701T), isolated from a smear-ripened cheese.</title>
        <authorList>
            <consortium name="US DOE Joint Genome Institute (JGI-PGF)"/>
            <person name="Walter F."/>
            <person name="Albersmeier A."/>
            <person name="Kalinowski J."/>
            <person name="Ruckert C."/>
        </authorList>
    </citation>
    <scope>NUCLEOTIDE SEQUENCE</scope>
    <source>
        <strain evidence="4">JCM 4386</strain>
    </source>
</reference>
<reference evidence="4" key="2">
    <citation type="submission" date="2020-09" db="EMBL/GenBank/DDBJ databases">
        <authorList>
            <person name="Sun Q."/>
            <person name="Ohkuma M."/>
        </authorList>
    </citation>
    <scope>NUCLEOTIDE SEQUENCE</scope>
    <source>
        <strain evidence="4">JCM 4386</strain>
    </source>
</reference>
<dbReference type="Proteomes" id="UP000606194">
    <property type="component" value="Unassembled WGS sequence"/>
</dbReference>
<dbReference type="SUPFAM" id="SSF52540">
    <property type="entry name" value="P-loop containing nucleoside triphosphate hydrolases"/>
    <property type="match status" value="2"/>
</dbReference>
<dbReference type="SUPFAM" id="SSF48452">
    <property type="entry name" value="TPR-like"/>
    <property type="match status" value="2"/>
</dbReference>
<dbReference type="Pfam" id="PF13676">
    <property type="entry name" value="TIR_2"/>
    <property type="match status" value="1"/>
</dbReference>
<dbReference type="RefSeq" id="WP_190147691.1">
    <property type="nucleotide sequence ID" value="NZ_BMTL01000002.1"/>
</dbReference>
<evidence type="ECO:0000313" key="5">
    <source>
        <dbReference type="Proteomes" id="UP000606194"/>
    </source>
</evidence>
<dbReference type="Gene3D" id="3.40.50.300">
    <property type="entry name" value="P-loop containing nucleotide triphosphate hydrolases"/>
    <property type="match status" value="2"/>
</dbReference>
<dbReference type="GO" id="GO:0007165">
    <property type="term" value="P:signal transduction"/>
    <property type="evidence" value="ECO:0007669"/>
    <property type="project" value="InterPro"/>
</dbReference>
<dbReference type="InterPro" id="IPR000157">
    <property type="entry name" value="TIR_dom"/>
</dbReference>
<dbReference type="Pfam" id="PF13424">
    <property type="entry name" value="TPR_12"/>
    <property type="match status" value="1"/>
</dbReference>
<dbReference type="EMBL" id="BMTL01000002">
    <property type="protein sequence ID" value="GGR70553.1"/>
    <property type="molecule type" value="Genomic_DNA"/>
</dbReference>
<name>A0A918FR39_9ACTN</name>
<evidence type="ECO:0008006" key="6">
    <source>
        <dbReference type="Google" id="ProtNLM"/>
    </source>
</evidence>
<evidence type="ECO:0000259" key="3">
    <source>
        <dbReference type="Pfam" id="PF13676"/>
    </source>
</evidence>
<dbReference type="Pfam" id="PF13374">
    <property type="entry name" value="TPR_10"/>
    <property type="match status" value="2"/>
</dbReference>
<proteinExistence type="predicted"/>
<feature type="domain" description="TIR" evidence="3">
    <location>
        <begin position="333"/>
        <end position="439"/>
    </location>
</feature>
<sequence length="1289" mass="140954">MTPGSDGQIVTFYSQKGGTGRTMALANVAWILASHGYHVLAADWDVEAPGLQRYFHPFLDAATSAATTGVLNLFSGYVTEWRTRPATESAADLRQRLARVLPHAVSVDWTFPDGGSLDYMPAGRQDGEYLTHLMDFSWREFTERFGGARFLEALRHDMKSHYDFTLIDSRCGVSDLVGLCTIDLPDVLVNCFNLSSQSIEGAARMARSILRDVHPRPLRILPVAMRVADGRDTRLAAARELVRVSFQELPADSWTGVEVPHRSDYAYEETLATFGDAPDDPKSLLAAFEKLAELITEGRVRRFPPLDDELRRRHLASYVRSLSPIATPLRLWYAPQDRMWADWVDWLLTGAGFEVIAPGSDTEPGARGGAPRTLALLSSSFLRSPQSRTLRESMDEPGTGPTGKLIPLRIEPVPLTPPFSDHEAVDLTSLDEPRAAETLLRGMGLSGEAAERPLGSARPPFPRRTPHVWEAPARNPLFVGRDRLLDQLEATLKVSRQRAVILPHDGLTATGRTQLAVEYAHRFQAAYDLVWWVRAQSRESALLSLAQLAERMSPRNGDDVPTAARRALEALDAGSPSGRWLLVYDNAGGVAALSGLLPTGPHGHVLVTSRDRAWSETLHPVWVDVFTREQSIELLRRRAPALSAADADRIAATARDVPLAVAQAGSWLALFPSAHDYLDRLTARGADRTGTRQDEPASRPIAAGTGVALDALAKRAPAALRLLALCSRLAPLPLPLALVHTDTALRLLRPHDASLREPMLVDREVQELSRLGLAEVDQAGHTLKVHRTVQRLVLAFLPPHEADEVRHEAHRLLTAVAPRRDDAVADTDDLAFERLWPHLDHADADACTDSDTRAVLLERVRRTAQYGMPARALELGRRLDRRWTAADGGDDGRQLLQLRNHQAAALRSLGAFGEAHALDSRTLTRQRGLLPSGHAHTLITATGLAEDLRALGRFGEALELAREVYTGFHNLFGEEHPQTMTAAEALARSLRLAGDYRAARERSLATWQRQCRVLGEGHPSALASALGLARDLRELGDYAGSVRVLRPALDALRAQNPHGALRATVSLSVSLRRVGQHHEADALAADAEQGYTDGRGRDDPDLLVCDVNMAALTADAGDLAAARTVISRLQHGVARLRGPEHPDNAVCDHNLAAWLRTAGETDEALAAATRTVRSFDEHLGDAHPYTLCGRLTMANVLGDLQQFTAAENMARACAEALRAALGDGHPDTLIADLCLAVTLRSMGRTAEADRLWGRTVSALDRRLGSGHPWTAAGRGWQRVDRDLEFLLPA</sequence>
<comment type="caution">
    <text evidence="4">The sequence shown here is derived from an EMBL/GenBank/DDBJ whole genome shotgun (WGS) entry which is preliminary data.</text>
</comment>
<protein>
    <recommendedName>
        <fullName evidence="6">Tetratricopeptide repeat protein</fullName>
    </recommendedName>
</protein>
<evidence type="ECO:0000259" key="2">
    <source>
        <dbReference type="Pfam" id="PF01656"/>
    </source>
</evidence>
<evidence type="ECO:0000256" key="1">
    <source>
        <dbReference type="SAM" id="MobiDB-lite"/>
    </source>
</evidence>
<accession>A0A918FR39</accession>
<dbReference type="Pfam" id="PF01656">
    <property type="entry name" value="CbiA"/>
    <property type="match status" value="1"/>
</dbReference>
<dbReference type="Gene3D" id="1.25.40.10">
    <property type="entry name" value="Tetratricopeptide repeat domain"/>
    <property type="match status" value="2"/>
</dbReference>
<evidence type="ECO:0000313" key="4">
    <source>
        <dbReference type="EMBL" id="GGR70553.1"/>
    </source>
</evidence>
<dbReference type="InterPro" id="IPR002586">
    <property type="entry name" value="CobQ/CobB/MinD/ParA_Nub-bd_dom"/>
</dbReference>
<dbReference type="NCBIfam" id="NF047398">
    <property type="entry name" value="AAA_KGGVGR"/>
    <property type="match status" value="1"/>
</dbReference>
<gene>
    <name evidence="4" type="ORF">GCM10010269_06840</name>
</gene>
<feature type="region of interest" description="Disordered" evidence="1">
    <location>
        <begin position="385"/>
        <end position="407"/>
    </location>
</feature>
<dbReference type="PANTHER" id="PTHR46082">
    <property type="entry name" value="ATP/GTP-BINDING PROTEIN-RELATED"/>
    <property type="match status" value="1"/>
</dbReference>